<accession>A0ABX2AVR7</accession>
<evidence type="ECO:0000313" key="3">
    <source>
        <dbReference type="Proteomes" id="UP001193734"/>
    </source>
</evidence>
<dbReference type="GeneID" id="82156968"/>
<evidence type="ECO:0000313" key="2">
    <source>
        <dbReference type="EMBL" id="NPE13543.1"/>
    </source>
</evidence>
<organism evidence="2 3">
    <name type="scientific">Xylanibacter rodentium</name>
    <dbReference type="NCBI Taxonomy" id="2736289"/>
    <lineage>
        <taxon>Bacteria</taxon>
        <taxon>Pseudomonadati</taxon>
        <taxon>Bacteroidota</taxon>
        <taxon>Bacteroidia</taxon>
        <taxon>Bacteroidales</taxon>
        <taxon>Prevotellaceae</taxon>
        <taxon>Xylanibacter</taxon>
    </lineage>
</organism>
<dbReference type="Gene3D" id="2.170.120.30">
    <property type="match status" value="1"/>
</dbReference>
<proteinExistence type="predicted"/>
<feature type="transmembrane region" description="Helical" evidence="1">
    <location>
        <begin position="23"/>
        <end position="42"/>
    </location>
</feature>
<gene>
    <name evidence="2" type="ORF">HPS55_04230</name>
</gene>
<dbReference type="Gene3D" id="2.170.120.40">
    <property type="entry name" value="YbbR-like domain"/>
    <property type="match status" value="1"/>
</dbReference>
<sequence>MKKLQGIFPIVRNFLFSTVNKEFLIFLFFLALSGVFWLMMTLNETYEKEMRIPVHIVNVPQNVVLTSDSVDTVKVSLSDKGFVLLGYMYGDGLRPLKVNFKNYMRSTGTGSVTAAELQRMMYQQLSASTKITSTKPDRLEYFFNYGLHKRVPLRWSGRVIPEHLYFISHTEYETDSVDIYASQEKLDSINIVYTEPLNYANFRDTLSVRCNLQKMRGVKSVPDNVKITFYTDVLTEASIKDIPIQGINMPEGKVLRTFPSKVTIKFVAGVSLYRTLSAKDFTVVADYKDIASHPSDKCTLHIKKVPQGISRATLDIKQVDYLIEEE</sequence>
<reference evidence="2 3" key="1">
    <citation type="submission" date="2020-05" db="EMBL/GenBank/DDBJ databases">
        <title>Distinct polysaccharide utilization as determinants for interspecies competition between intestinal Prevotella spp.</title>
        <authorList>
            <person name="Galvez E.J.C."/>
            <person name="Iljazovic A."/>
            <person name="Strowig T."/>
        </authorList>
    </citation>
    <scope>NUCLEOTIDE SEQUENCE [LARGE SCALE GENOMIC DNA]</scope>
    <source>
        <strain evidence="2 3">PROD</strain>
    </source>
</reference>
<comment type="caution">
    <text evidence="2">The sequence shown here is derived from an EMBL/GenBank/DDBJ whole genome shotgun (WGS) entry which is preliminary data.</text>
</comment>
<evidence type="ECO:0000256" key="1">
    <source>
        <dbReference type="SAM" id="Phobius"/>
    </source>
</evidence>
<keyword evidence="1" id="KW-1133">Transmembrane helix</keyword>
<dbReference type="InterPro" id="IPR053154">
    <property type="entry name" value="c-di-AMP_regulator"/>
</dbReference>
<keyword evidence="3" id="KW-1185">Reference proteome</keyword>
<dbReference type="PANTHER" id="PTHR37804:SF1">
    <property type="entry name" value="CDAA REGULATORY PROTEIN CDAR"/>
    <property type="match status" value="1"/>
</dbReference>
<protein>
    <submittedName>
        <fullName evidence="2">YbbR-like domain-containing protein</fullName>
    </submittedName>
</protein>
<keyword evidence="1" id="KW-0472">Membrane</keyword>
<dbReference type="RefSeq" id="WP_172176096.1">
    <property type="nucleotide sequence ID" value="NZ_CASGIA010000004.1"/>
</dbReference>
<name>A0ABX2AVR7_9BACT</name>
<keyword evidence="1" id="KW-0812">Transmembrane</keyword>
<dbReference type="Proteomes" id="UP001193734">
    <property type="component" value="Unassembled WGS sequence"/>
</dbReference>
<dbReference type="EMBL" id="JABKKE010000005">
    <property type="protein sequence ID" value="NPE13543.1"/>
    <property type="molecule type" value="Genomic_DNA"/>
</dbReference>
<dbReference type="PANTHER" id="PTHR37804">
    <property type="entry name" value="CDAA REGULATORY PROTEIN CDAR"/>
    <property type="match status" value="1"/>
</dbReference>